<organism evidence="2 3">
    <name type="scientific">Micavibrio aeruginosavorus</name>
    <dbReference type="NCBI Taxonomy" id="349221"/>
    <lineage>
        <taxon>Bacteria</taxon>
        <taxon>Pseudomonadati</taxon>
        <taxon>Bdellovibrionota</taxon>
        <taxon>Bdellovibrionia</taxon>
        <taxon>Bdellovibrionales</taxon>
        <taxon>Pseudobdellovibrionaceae</taxon>
        <taxon>Micavibrio</taxon>
    </lineage>
</organism>
<reference evidence="2 3" key="1">
    <citation type="submission" date="2020-07" db="EMBL/GenBank/DDBJ databases">
        <title>Huge and variable diversity of episymbiotic CPR bacteria and DPANN archaea in groundwater ecosystems.</title>
        <authorList>
            <person name="He C.Y."/>
            <person name="Keren R."/>
            <person name="Whittaker M."/>
            <person name="Farag I.F."/>
            <person name="Doudna J."/>
            <person name="Cate J.H.D."/>
            <person name="Banfield J.F."/>
        </authorList>
    </citation>
    <scope>NUCLEOTIDE SEQUENCE [LARGE SCALE GENOMIC DNA]</scope>
    <source>
        <strain evidence="2">NC_groundwater_70_Ag_B-0.1um_54_66</strain>
    </source>
</reference>
<proteinExistence type="predicted"/>
<evidence type="ECO:0000313" key="2">
    <source>
        <dbReference type="EMBL" id="QQG36154.1"/>
    </source>
</evidence>
<dbReference type="AlphaFoldDB" id="A0A7T5UGD3"/>
<evidence type="ECO:0000256" key="1">
    <source>
        <dbReference type="SAM" id="SignalP"/>
    </source>
</evidence>
<accession>A0A7T5UGD3</accession>
<sequence>MVFRKSMGRFLLMVMLVMQIALSQHAAVHFLEGAHGHPLHDQEQGQDHKSGNDAPCQLCLLSKNFSKTLTSAEPDVFFAGRAIAGNAVLPPPAFVDGAPSPYIARGPPASSA</sequence>
<feature type="signal peptide" evidence="1">
    <location>
        <begin position="1"/>
        <end position="26"/>
    </location>
</feature>
<dbReference type="EMBL" id="CP066681">
    <property type="protein sequence ID" value="QQG36154.1"/>
    <property type="molecule type" value="Genomic_DNA"/>
</dbReference>
<protein>
    <recommendedName>
        <fullName evidence="4">DUF2946 domain-containing protein</fullName>
    </recommendedName>
</protein>
<feature type="chain" id="PRO_5032835055" description="DUF2946 domain-containing protein" evidence="1">
    <location>
        <begin position="27"/>
        <end position="112"/>
    </location>
</feature>
<evidence type="ECO:0000313" key="3">
    <source>
        <dbReference type="Proteomes" id="UP000595362"/>
    </source>
</evidence>
<keyword evidence="1" id="KW-0732">Signal</keyword>
<gene>
    <name evidence="2" type="ORF">HYS17_11800</name>
</gene>
<evidence type="ECO:0008006" key="4">
    <source>
        <dbReference type="Google" id="ProtNLM"/>
    </source>
</evidence>
<name>A0A7T5UGD3_9BACT</name>
<dbReference type="Proteomes" id="UP000595362">
    <property type="component" value="Chromosome"/>
</dbReference>